<dbReference type="HOGENOM" id="CLU_061763_0_0_5"/>
<reference evidence="1 2" key="1">
    <citation type="journal article" date="2014" name="Int. J. Syst. Evol. Microbiol.">
        <title>Celeribacter indicus sp. nov., a polycyclic aromatic hydrocarbon-degrading bacterium from deep-sea sediment and reclassification of Huaishuia halophila as Celeribacter halophilus comb. nov.</title>
        <authorList>
            <person name="Lai Q."/>
            <person name="Cao J."/>
            <person name="Yuan J."/>
            <person name="Li F."/>
            <person name="Shao Z."/>
        </authorList>
    </citation>
    <scope>NUCLEOTIDE SEQUENCE [LARGE SCALE GENOMIC DNA]</scope>
    <source>
        <strain evidence="1">P73</strain>
    </source>
</reference>
<evidence type="ECO:0000313" key="1">
    <source>
        <dbReference type="EMBL" id="AJE47796.1"/>
    </source>
</evidence>
<gene>
    <name evidence="1" type="ORF">P73_3081</name>
</gene>
<dbReference type="SUPFAM" id="SSF53756">
    <property type="entry name" value="UDP-Glycosyltransferase/glycogen phosphorylase"/>
    <property type="match status" value="1"/>
</dbReference>
<dbReference type="Proteomes" id="UP000031521">
    <property type="component" value="Chromosome"/>
</dbReference>
<protein>
    <submittedName>
        <fullName evidence="1">Putative glycosyl transferase</fullName>
    </submittedName>
</protein>
<dbReference type="KEGG" id="cid:P73_3081"/>
<evidence type="ECO:0000313" key="2">
    <source>
        <dbReference type="Proteomes" id="UP000031521"/>
    </source>
</evidence>
<dbReference type="Gene3D" id="3.40.50.2000">
    <property type="entry name" value="Glycogen Phosphorylase B"/>
    <property type="match status" value="2"/>
</dbReference>
<keyword evidence="2" id="KW-1185">Reference proteome</keyword>
<organism evidence="1 2">
    <name type="scientific">Celeribacter indicus</name>
    <dbReference type="NCBI Taxonomy" id="1208324"/>
    <lineage>
        <taxon>Bacteria</taxon>
        <taxon>Pseudomonadati</taxon>
        <taxon>Pseudomonadota</taxon>
        <taxon>Alphaproteobacteria</taxon>
        <taxon>Rhodobacterales</taxon>
        <taxon>Roseobacteraceae</taxon>
        <taxon>Celeribacter</taxon>
    </lineage>
</organism>
<name>A0A0B5E414_9RHOB</name>
<dbReference type="EMBL" id="CP004393">
    <property type="protein sequence ID" value="AJE47796.1"/>
    <property type="molecule type" value="Genomic_DNA"/>
</dbReference>
<dbReference type="STRING" id="1208324.P73_3081"/>
<dbReference type="OrthoDB" id="7973140at2"/>
<dbReference type="RefSeq" id="WP_052453329.1">
    <property type="nucleotide sequence ID" value="NZ_CP004393.1"/>
</dbReference>
<dbReference type="AlphaFoldDB" id="A0A0B5E414"/>
<sequence length="387" mass="42920">MRRDGPAGHIAFFGHNAKDAAVRRRAVAMQRAGFEVTGFMPRRGPAAEAPFALVDLGETEDNAYARRIGSVFSGARRALAQRDLLARADLFYARNLDMLAMALLLRRRGGFDVPVVYECLDVHHKLTGDGPAARLLRGIEGRLTAASDLLVVSSPRFEEEHFRRHYPGRYRHLLVENRLIAGDAYGPRPEAFPTPEPGKLRLGWFGNLRCRRSLELMKRLARAYPDRLEIVLRGYPALSVIPDLDGEIAPFANIAWHGRYRAPEDLARIYGEVDAVWAGDWYEAGHNSLWLLPNRIYEGGYFGVPALAPDGTQTARWLSDHGCGLLVPEPVEERLVEAVGALLADPAPLHARRAALAALPQEVFVEPPEMMRTMAAMARAARSGHQG</sequence>
<proteinExistence type="predicted"/>
<dbReference type="GO" id="GO:0016740">
    <property type="term" value="F:transferase activity"/>
    <property type="evidence" value="ECO:0007669"/>
    <property type="project" value="UniProtKB-KW"/>
</dbReference>
<keyword evidence="1" id="KW-0808">Transferase</keyword>
<accession>A0A0B5E414</accession>